<protein>
    <submittedName>
        <fullName evidence="1">Uncharacterized protein</fullName>
    </submittedName>
</protein>
<gene>
    <name evidence="1" type="ORF">DPEC_G00330650</name>
</gene>
<keyword evidence="2" id="KW-1185">Reference proteome</keyword>
<proteinExistence type="predicted"/>
<dbReference type="EMBL" id="CM055759">
    <property type="protein sequence ID" value="KAJ7987835.1"/>
    <property type="molecule type" value="Genomic_DNA"/>
</dbReference>
<evidence type="ECO:0000313" key="1">
    <source>
        <dbReference type="EMBL" id="KAJ7987835.1"/>
    </source>
</evidence>
<accession>A0ACC2F914</accession>
<organism evidence="1 2">
    <name type="scientific">Dallia pectoralis</name>
    <name type="common">Alaska blackfish</name>
    <dbReference type="NCBI Taxonomy" id="75939"/>
    <lineage>
        <taxon>Eukaryota</taxon>
        <taxon>Metazoa</taxon>
        <taxon>Chordata</taxon>
        <taxon>Craniata</taxon>
        <taxon>Vertebrata</taxon>
        <taxon>Euteleostomi</taxon>
        <taxon>Actinopterygii</taxon>
        <taxon>Neopterygii</taxon>
        <taxon>Teleostei</taxon>
        <taxon>Protacanthopterygii</taxon>
        <taxon>Esociformes</taxon>
        <taxon>Umbridae</taxon>
        <taxon>Dallia</taxon>
    </lineage>
</organism>
<name>A0ACC2F914_DALPE</name>
<sequence>MAEDGGDLPGEPGARDAEGSASLPSTFIRLNDLSGAGGEGAERGEEETVSPVPDEAAAAAAGEENSASGDEEELPHPTLAPVVFFYLKQSTPPRSWCLKMVCNPYPFT</sequence>
<evidence type="ECO:0000313" key="2">
    <source>
        <dbReference type="Proteomes" id="UP001157502"/>
    </source>
</evidence>
<comment type="caution">
    <text evidence="1">The sequence shown here is derived from an EMBL/GenBank/DDBJ whole genome shotgun (WGS) entry which is preliminary data.</text>
</comment>
<dbReference type="Proteomes" id="UP001157502">
    <property type="component" value="Chromosome 32"/>
</dbReference>
<reference evidence="1" key="1">
    <citation type="submission" date="2021-05" db="EMBL/GenBank/DDBJ databases">
        <authorList>
            <person name="Pan Q."/>
            <person name="Jouanno E."/>
            <person name="Zahm M."/>
            <person name="Klopp C."/>
            <person name="Cabau C."/>
            <person name="Louis A."/>
            <person name="Berthelot C."/>
            <person name="Parey E."/>
            <person name="Roest Crollius H."/>
            <person name="Montfort J."/>
            <person name="Robinson-Rechavi M."/>
            <person name="Bouchez O."/>
            <person name="Lampietro C."/>
            <person name="Lopez Roques C."/>
            <person name="Donnadieu C."/>
            <person name="Postlethwait J."/>
            <person name="Bobe J."/>
            <person name="Dillon D."/>
            <person name="Chandos A."/>
            <person name="von Hippel F."/>
            <person name="Guiguen Y."/>
        </authorList>
    </citation>
    <scope>NUCLEOTIDE SEQUENCE</scope>
    <source>
        <strain evidence="1">YG-Jan2019</strain>
    </source>
</reference>